<feature type="transmembrane region" description="Helical" evidence="9">
    <location>
        <begin position="1118"/>
        <end position="1151"/>
    </location>
</feature>
<keyword evidence="6 9" id="KW-1133">Transmembrane helix</keyword>
<gene>
    <name evidence="11" type="ORF">SEMRO_739_G195410.1</name>
</gene>
<dbReference type="EMBL" id="CAICTM010000738">
    <property type="protein sequence ID" value="CAB9515798.1"/>
    <property type="molecule type" value="Genomic_DNA"/>
</dbReference>
<comment type="caution">
    <text evidence="11">The sequence shown here is derived from an EMBL/GenBank/DDBJ whole genome shotgun (WGS) entry which is preliminary data.</text>
</comment>
<evidence type="ECO:0000256" key="6">
    <source>
        <dbReference type="ARBA" id="ARBA00022989"/>
    </source>
</evidence>
<feature type="region of interest" description="Disordered" evidence="8">
    <location>
        <begin position="1"/>
        <end position="126"/>
    </location>
</feature>
<keyword evidence="4 9" id="KW-0812">Transmembrane</keyword>
<reference evidence="11" key="1">
    <citation type="submission" date="2020-06" db="EMBL/GenBank/DDBJ databases">
        <authorList>
            <consortium name="Plant Systems Biology data submission"/>
        </authorList>
    </citation>
    <scope>NUCLEOTIDE SEQUENCE</scope>
    <source>
        <strain evidence="11">D6</strain>
    </source>
</reference>
<comment type="similarity">
    <text evidence="2">Belongs to the SLC41A transporter family.</text>
</comment>
<keyword evidence="12" id="KW-1185">Reference proteome</keyword>
<evidence type="ECO:0000256" key="8">
    <source>
        <dbReference type="SAM" id="MobiDB-lite"/>
    </source>
</evidence>
<name>A0A9N8HHX5_9STRA</name>
<evidence type="ECO:0000313" key="12">
    <source>
        <dbReference type="Proteomes" id="UP001153069"/>
    </source>
</evidence>
<dbReference type="Gene3D" id="1.10.357.20">
    <property type="entry name" value="SLC41 divalent cation transporters, integral membrane domain"/>
    <property type="match status" value="1"/>
</dbReference>
<evidence type="ECO:0000256" key="2">
    <source>
        <dbReference type="ARBA" id="ARBA00009749"/>
    </source>
</evidence>
<feature type="compositionally biased region" description="Basic and acidic residues" evidence="8">
    <location>
        <begin position="533"/>
        <end position="547"/>
    </location>
</feature>
<evidence type="ECO:0000256" key="9">
    <source>
        <dbReference type="SAM" id="Phobius"/>
    </source>
</evidence>
<feature type="compositionally biased region" description="Polar residues" evidence="8">
    <location>
        <begin position="20"/>
        <end position="32"/>
    </location>
</feature>
<feature type="region of interest" description="Disordered" evidence="8">
    <location>
        <begin position="385"/>
        <end position="448"/>
    </location>
</feature>
<dbReference type="Pfam" id="PF01769">
    <property type="entry name" value="MgtE"/>
    <property type="match status" value="1"/>
</dbReference>
<organism evidence="11 12">
    <name type="scientific">Seminavis robusta</name>
    <dbReference type="NCBI Taxonomy" id="568900"/>
    <lineage>
        <taxon>Eukaryota</taxon>
        <taxon>Sar</taxon>
        <taxon>Stramenopiles</taxon>
        <taxon>Ochrophyta</taxon>
        <taxon>Bacillariophyta</taxon>
        <taxon>Bacillariophyceae</taxon>
        <taxon>Bacillariophycidae</taxon>
        <taxon>Naviculales</taxon>
        <taxon>Naviculaceae</taxon>
        <taxon>Seminavis</taxon>
    </lineage>
</organism>
<sequence>MEGQAGLKDDKEKGEGDSGTIDSTTNLTSPGLATSPDPVPVASTNDSGLIMNHDIIETSQDQNQTHNQNENEDQNEKMSAGAQAQAHVAASVEAEQDEDEQGPPHLVEEVPDGRDNGHLRGQDPMSVSLSAVDDGSVGVIDMSLPVATLPGPLREEPTLKEKLVDRERQRRKEAERGRLKRQFALMSNGGGLVYDGVPSTTGTGAIRENGSITGTVGEESSVAAHADLDDSISHSHHGHHAHPHHRHQTQDQSAQPLGYTMERFLQERDTNNNSNNNSNNSNSSSNNNTATASSNNAQQAMSQAESAAIATVMTSMIREEEEPDKRVVMERFLKDPPVTISQAEAAARATVMEASTTNIRQDAIEPDTNTSRATDKGVVMERFLKEPVVVDADSNNGMQDDDDDDDDPSTNRPDDVHRSVSFDIDLQPSHHHRSASGAGSSTNNQAAPPREHLLHNMQVNTDGSNASVQVEVAPEDNLNLMEPTSPGGGLSIPSVVAPSSIATDDQHHRRQETEMSLGSGGPSIDRQSSGDRPNGRDHDDDTDDEPRLFRLTEAEIQEMAAIEEASIGNAPPSDRDAESLVGDLVGTFGSPNVGEVDPAGTTFSQGTPTTAMESGSILSGMPQRSSVQQDDDGQHRRMETMDDLDHNSIDGMPMSASVSSRLGVSPGASVSGSAASVTANPPSEIIGRIEQAPVLLMDEMEGSATAEHALPQPQSSAPPSSVVLTEDVSSLNPMAVGTNTGTPHLNQPAASQHRMDAMSMLQLGDHPMHDLQGDNLPVREEIVNRRIRPGMVNLEQLAAASPAVPLHVSSPMTNSRPMADNMIGSGNSLLGTPSNTRNVEEFDFDKNDLPMTPRSLLSDSLHDLPGDDLWTSPSAKMSVSPINRRNHNSANLNTLQSTTIDRLMVPNMSQPTTDSSKALRSPPPTGMKETEAKFPTEVVDGTGTGTGTGMVLVLLVLYGTGTGLSHLEDALSHVQLNRNSVVETKHIEAYCRRSTLSKALQTRLLPLLLTGLIEIPVMLTLARSDRLCGVLGRHYHELFLAFVPLLAAISGNMGLQSSQLTATAIVHGHVTSATLKDWVRSECSVSLLLGVGLGTVVGLASIVLFRDTKEHDDGRTNASLVFGLVLGLSQTVSAIAAGCSGSLSPVFLSWLLKGSQGVEMNGVFERALQDVMSALLSSVICYILFALLVSPLEGASDGCVA</sequence>
<comment type="subcellular location">
    <subcellularLocation>
        <location evidence="1">Membrane</location>
        <topology evidence="1">Multi-pass membrane protein</topology>
    </subcellularLocation>
</comment>
<feature type="domain" description="SLC41A/MgtE integral membrane" evidence="10">
    <location>
        <begin position="1043"/>
        <end position="1150"/>
    </location>
</feature>
<feature type="transmembrane region" description="Helical" evidence="9">
    <location>
        <begin position="1171"/>
        <end position="1189"/>
    </location>
</feature>
<evidence type="ECO:0000256" key="5">
    <source>
        <dbReference type="ARBA" id="ARBA00022842"/>
    </source>
</evidence>
<keyword evidence="5" id="KW-0460">Magnesium</keyword>
<dbReference type="OrthoDB" id="48232at2759"/>
<dbReference type="AlphaFoldDB" id="A0A9N8HHX5"/>
<feature type="compositionally biased region" description="Polar residues" evidence="8">
    <location>
        <begin position="907"/>
        <end position="918"/>
    </location>
</feature>
<feature type="compositionally biased region" description="Low complexity" evidence="8">
    <location>
        <begin position="79"/>
        <end position="93"/>
    </location>
</feature>
<feature type="region of interest" description="Disordered" evidence="8">
    <location>
        <begin position="231"/>
        <end position="253"/>
    </location>
</feature>
<feature type="region of interest" description="Disordered" evidence="8">
    <location>
        <begin position="269"/>
        <end position="307"/>
    </location>
</feature>
<dbReference type="GO" id="GO:0008324">
    <property type="term" value="F:monoatomic cation transmembrane transporter activity"/>
    <property type="evidence" value="ECO:0007669"/>
    <property type="project" value="InterPro"/>
</dbReference>
<feature type="compositionally biased region" description="Low complexity" evidence="8">
    <location>
        <begin position="271"/>
        <end position="297"/>
    </location>
</feature>
<keyword evidence="7 9" id="KW-0472">Membrane</keyword>
<feature type="compositionally biased region" description="Basic and acidic residues" evidence="8">
    <location>
        <begin position="7"/>
        <end position="16"/>
    </location>
</feature>
<feature type="transmembrane region" description="Helical" evidence="9">
    <location>
        <begin position="1085"/>
        <end position="1106"/>
    </location>
</feature>
<dbReference type="GO" id="GO:0016020">
    <property type="term" value="C:membrane"/>
    <property type="evidence" value="ECO:0007669"/>
    <property type="project" value="UniProtKB-SubCell"/>
</dbReference>
<feature type="region of interest" description="Disordered" evidence="8">
    <location>
        <begin position="591"/>
        <end position="632"/>
    </location>
</feature>
<proteinExistence type="inferred from homology"/>
<feature type="compositionally biased region" description="Basic and acidic residues" evidence="8">
    <location>
        <begin position="504"/>
        <end position="513"/>
    </location>
</feature>
<evidence type="ECO:0000259" key="10">
    <source>
        <dbReference type="Pfam" id="PF01769"/>
    </source>
</evidence>
<accession>A0A9N8HHX5</accession>
<feature type="region of interest" description="Disordered" evidence="8">
    <location>
        <begin position="501"/>
        <end position="547"/>
    </location>
</feature>
<keyword evidence="3" id="KW-0813">Transport</keyword>
<dbReference type="InterPro" id="IPR036739">
    <property type="entry name" value="SLC41_membr_dom_sf"/>
</dbReference>
<feature type="compositionally biased region" description="Acidic residues" evidence="8">
    <location>
        <begin position="399"/>
        <end position="408"/>
    </location>
</feature>
<evidence type="ECO:0000256" key="3">
    <source>
        <dbReference type="ARBA" id="ARBA00022448"/>
    </source>
</evidence>
<feature type="compositionally biased region" description="Polar residues" evidence="8">
    <location>
        <begin position="601"/>
        <end position="628"/>
    </location>
</feature>
<dbReference type="SUPFAM" id="SSF161093">
    <property type="entry name" value="MgtE membrane domain-like"/>
    <property type="match status" value="1"/>
</dbReference>
<feature type="compositionally biased region" description="Polar residues" evidence="8">
    <location>
        <begin position="57"/>
        <end position="68"/>
    </location>
</feature>
<evidence type="ECO:0000256" key="7">
    <source>
        <dbReference type="ARBA" id="ARBA00023136"/>
    </source>
</evidence>
<evidence type="ECO:0000313" key="11">
    <source>
        <dbReference type="EMBL" id="CAB9515798.1"/>
    </source>
</evidence>
<feature type="region of interest" description="Disordered" evidence="8">
    <location>
        <begin position="906"/>
        <end position="929"/>
    </location>
</feature>
<dbReference type="InterPro" id="IPR006667">
    <property type="entry name" value="SLC41_membr_dom"/>
</dbReference>
<dbReference type="Proteomes" id="UP001153069">
    <property type="component" value="Unassembled WGS sequence"/>
</dbReference>
<protein>
    <submittedName>
        <fullName evidence="11">Magnesium transporter</fullName>
    </submittedName>
</protein>
<evidence type="ECO:0000256" key="1">
    <source>
        <dbReference type="ARBA" id="ARBA00004141"/>
    </source>
</evidence>
<feature type="compositionally biased region" description="Basic and acidic residues" evidence="8">
    <location>
        <begin position="106"/>
        <end position="121"/>
    </location>
</feature>
<feature type="compositionally biased region" description="Basic residues" evidence="8">
    <location>
        <begin position="234"/>
        <end position="247"/>
    </location>
</feature>
<evidence type="ECO:0000256" key="4">
    <source>
        <dbReference type="ARBA" id="ARBA00022692"/>
    </source>
</evidence>